<keyword evidence="6" id="KW-1133">Transmembrane helix</keyword>
<evidence type="ECO:0000256" key="2">
    <source>
        <dbReference type="ARBA" id="ARBA00006338"/>
    </source>
</evidence>
<feature type="domain" description="FAM69 N-terminal" evidence="10">
    <location>
        <begin position="6"/>
        <end position="110"/>
    </location>
</feature>
<accession>A0A7R9JTU5</accession>
<evidence type="ECO:0000259" key="9">
    <source>
        <dbReference type="Pfam" id="PF12260"/>
    </source>
</evidence>
<keyword evidence="5" id="KW-0735">Signal-anchor</keyword>
<organism evidence="11">
    <name type="scientific">Timema genevievae</name>
    <name type="common">Walking stick</name>
    <dbReference type="NCBI Taxonomy" id="629358"/>
    <lineage>
        <taxon>Eukaryota</taxon>
        <taxon>Metazoa</taxon>
        <taxon>Ecdysozoa</taxon>
        <taxon>Arthropoda</taxon>
        <taxon>Hexapoda</taxon>
        <taxon>Insecta</taxon>
        <taxon>Pterygota</taxon>
        <taxon>Neoptera</taxon>
        <taxon>Polyneoptera</taxon>
        <taxon>Phasmatodea</taxon>
        <taxon>Timematodea</taxon>
        <taxon>Timematoidea</taxon>
        <taxon>Timematidae</taxon>
        <taxon>Timema</taxon>
    </lineage>
</organism>
<dbReference type="InterPro" id="IPR029244">
    <property type="entry name" value="FAM69_N"/>
</dbReference>
<dbReference type="PANTHER" id="PTHR21093:SF2">
    <property type="entry name" value="DIVERGENT PROTEIN KINASE DOMAIN 1C"/>
    <property type="match status" value="1"/>
</dbReference>
<evidence type="ECO:0000256" key="1">
    <source>
        <dbReference type="ARBA" id="ARBA00004648"/>
    </source>
</evidence>
<dbReference type="PANTHER" id="PTHR21093">
    <property type="entry name" value="DIVERGENT PROTEIN KINASE DOMAIN 1C-RELATED"/>
    <property type="match status" value="1"/>
</dbReference>
<sequence length="366" mass="41655">MENPQKSKCRQHRNGEAVGTLCKPLCIEKQIHSLSCHAFHVGKEAVFSAEWGESKLVFKASSSANEVDPVYWFDRQNEKQYPTEAEFDSMIRDVVASKLNFTISVDQLRRLGQFGYSRAKESSTLRHTEMQNIWFLLHDNEYLNCALYSDREAFPQLLGTCGSFFAVEYVDPVRSYTRMLEISDGREEWVTQIKLAIMIMDLLDEIETNFPEPFHLCDIKMSHFGLAKGGQRLKFLDLDSVFPRTIAGRITADGSHCTKHKDCDFFDCRSHCNKVTNRCSSPVSNNNLQIVCEKIFVGWKLSGTVILPGLLMSQHTPSSLAALLRICANPNSESNTPRAAVPEDIRRRLYVTLTEMYQGLANEVFE</sequence>
<evidence type="ECO:0000256" key="6">
    <source>
        <dbReference type="ARBA" id="ARBA00022989"/>
    </source>
</evidence>
<evidence type="ECO:0000256" key="5">
    <source>
        <dbReference type="ARBA" id="ARBA00022968"/>
    </source>
</evidence>
<protein>
    <recommendedName>
        <fullName evidence="12">FAM69 protein-kinase domain-containing protein</fullName>
    </recommendedName>
</protein>
<evidence type="ECO:0000256" key="8">
    <source>
        <dbReference type="ARBA" id="ARBA00023157"/>
    </source>
</evidence>
<evidence type="ECO:0000256" key="7">
    <source>
        <dbReference type="ARBA" id="ARBA00023136"/>
    </source>
</evidence>
<proteinExistence type="inferred from homology"/>
<feature type="domain" description="FAM69 protein-kinase" evidence="9">
    <location>
        <begin position="133"/>
        <end position="330"/>
    </location>
</feature>
<keyword evidence="4" id="KW-0256">Endoplasmic reticulum</keyword>
<evidence type="ECO:0000259" key="10">
    <source>
        <dbReference type="Pfam" id="PF14875"/>
    </source>
</evidence>
<keyword evidence="8" id="KW-1015">Disulfide bond</keyword>
<keyword evidence="7" id="KW-0472">Membrane</keyword>
<evidence type="ECO:0000256" key="4">
    <source>
        <dbReference type="ARBA" id="ARBA00022824"/>
    </source>
</evidence>
<name>A0A7R9JTU5_TIMGE</name>
<comment type="subcellular location">
    <subcellularLocation>
        <location evidence="1">Endoplasmic reticulum membrane</location>
        <topology evidence="1">Single-pass type II membrane protein</topology>
    </subcellularLocation>
</comment>
<dbReference type="AlphaFoldDB" id="A0A7R9JTU5"/>
<gene>
    <name evidence="11" type="ORF">TGEB3V08_LOCUS3359</name>
</gene>
<dbReference type="EMBL" id="OE840059">
    <property type="protein sequence ID" value="CAD7589400.1"/>
    <property type="molecule type" value="Genomic_DNA"/>
</dbReference>
<dbReference type="Pfam" id="PF12260">
    <property type="entry name" value="PIP49_C"/>
    <property type="match status" value="1"/>
</dbReference>
<reference evidence="11" key="1">
    <citation type="submission" date="2020-11" db="EMBL/GenBank/DDBJ databases">
        <authorList>
            <person name="Tran Van P."/>
        </authorList>
    </citation>
    <scope>NUCLEOTIDE SEQUENCE</scope>
</reference>
<evidence type="ECO:0008006" key="12">
    <source>
        <dbReference type="Google" id="ProtNLM"/>
    </source>
</evidence>
<keyword evidence="3" id="KW-0812">Transmembrane</keyword>
<dbReference type="GO" id="GO:0005789">
    <property type="term" value="C:endoplasmic reticulum membrane"/>
    <property type="evidence" value="ECO:0007669"/>
    <property type="project" value="UniProtKB-SubCell"/>
</dbReference>
<comment type="similarity">
    <text evidence="2">Belongs to the DIPK family.</text>
</comment>
<dbReference type="InterPro" id="IPR022049">
    <property type="entry name" value="FAM69_kinase_dom"/>
</dbReference>
<evidence type="ECO:0000256" key="3">
    <source>
        <dbReference type="ARBA" id="ARBA00022692"/>
    </source>
</evidence>
<dbReference type="Pfam" id="PF14875">
    <property type="entry name" value="PIP49_N"/>
    <property type="match status" value="1"/>
</dbReference>
<evidence type="ECO:0000313" key="11">
    <source>
        <dbReference type="EMBL" id="CAD7589400.1"/>
    </source>
</evidence>